<evidence type="ECO:0000256" key="7">
    <source>
        <dbReference type="ARBA" id="ARBA00023136"/>
    </source>
</evidence>
<dbReference type="GO" id="GO:0005886">
    <property type="term" value="C:plasma membrane"/>
    <property type="evidence" value="ECO:0007669"/>
    <property type="project" value="TreeGrafter"/>
</dbReference>
<keyword evidence="9" id="KW-0393">Immunoglobulin domain</keyword>
<feature type="domain" description="Fibronectin type-III" evidence="14">
    <location>
        <begin position="1123"/>
        <end position="1219"/>
    </location>
</feature>
<dbReference type="FunFam" id="2.60.40.10:FF:000394">
    <property type="entry name" value="Down syndrome cell adhesion molecule, isoform J"/>
    <property type="match status" value="1"/>
</dbReference>
<dbReference type="SMART" id="SM00409">
    <property type="entry name" value="IG"/>
    <property type="match status" value="10"/>
</dbReference>
<protein>
    <submittedName>
        <fullName evidence="17">Down syndrome cell adhesion molecule isoform X36</fullName>
    </submittedName>
</protein>
<feature type="transmembrane region" description="Helical" evidence="11">
    <location>
        <begin position="1629"/>
        <end position="1652"/>
    </location>
</feature>
<evidence type="ECO:0000313" key="15">
    <source>
        <dbReference type="EnsemblMetazoa" id="XP_026295716"/>
    </source>
</evidence>
<evidence type="ECO:0000256" key="8">
    <source>
        <dbReference type="ARBA" id="ARBA00023157"/>
    </source>
</evidence>
<feature type="domain" description="Ig-like" evidence="13">
    <location>
        <begin position="529"/>
        <end position="613"/>
    </location>
</feature>
<gene>
    <name evidence="15" type="primary">408786</name>
    <name evidence="17" type="synonym">Dscam</name>
</gene>
<dbReference type="GO" id="GO:0098632">
    <property type="term" value="F:cell-cell adhesion mediator activity"/>
    <property type="evidence" value="ECO:0007669"/>
    <property type="project" value="TreeGrafter"/>
</dbReference>
<feature type="compositionally biased region" description="Basic and acidic residues" evidence="10">
    <location>
        <begin position="1966"/>
        <end position="1985"/>
    </location>
</feature>
<evidence type="ECO:0000256" key="6">
    <source>
        <dbReference type="ARBA" id="ARBA00022989"/>
    </source>
</evidence>
<dbReference type="Pfam" id="PF00041">
    <property type="entry name" value="fn3"/>
    <property type="match status" value="5"/>
</dbReference>
<dbReference type="GO" id="GO:0030424">
    <property type="term" value="C:axon"/>
    <property type="evidence" value="ECO:0007669"/>
    <property type="project" value="TreeGrafter"/>
</dbReference>
<evidence type="ECO:0000256" key="12">
    <source>
        <dbReference type="SAM" id="SignalP"/>
    </source>
</evidence>
<dbReference type="GO" id="GO:0007156">
    <property type="term" value="P:homophilic cell adhesion via plasma membrane adhesion molecules"/>
    <property type="evidence" value="ECO:0007669"/>
    <property type="project" value="TreeGrafter"/>
</dbReference>
<evidence type="ECO:0000256" key="4">
    <source>
        <dbReference type="ARBA" id="ARBA00022737"/>
    </source>
</evidence>
<dbReference type="FunFam" id="2.60.40.10:FF:000410">
    <property type="entry name" value="Down syndrome cell adhesion molecule, isoform H"/>
    <property type="match status" value="1"/>
</dbReference>
<keyword evidence="16" id="KW-1185">Reference proteome</keyword>
<accession>A0A8B8GVB1</accession>
<dbReference type="SUPFAM" id="SSF48726">
    <property type="entry name" value="Immunoglobulin"/>
    <property type="match status" value="9"/>
</dbReference>
<dbReference type="InterPro" id="IPR036179">
    <property type="entry name" value="Ig-like_dom_sf"/>
</dbReference>
<dbReference type="EnsemblMetazoa" id="XM_026439931">
    <property type="protein sequence ID" value="XP_026295716"/>
    <property type="gene ID" value="GeneID_408786"/>
</dbReference>
<feature type="compositionally biased region" description="Polar residues" evidence="10">
    <location>
        <begin position="1830"/>
        <end position="1849"/>
    </location>
</feature>
<keyword evidence="3 12" id="KW-0732">Signal</keyword>
<feature type="domain" description="Fibronectin type-III" evidence="14">
    <location>
        <begin position="1504"/>
        <end position="1599"/>
    </location>
</feature>
<dbReference type="GO" id="GO:0007411">
    <property type="term" value="P:axon guidance"/>
    <property type="evidence" value="ECO:0007669"/>
    <property type="project" value="TreeGrafter"/>
</dbReference>
<dbReference type="Pfam" id="PF07679">
    <property type="entry name" value="I-set"/>
    <property type="match status" value="6"/>
</dbReference>
<sequence length="2011" mass="219896">MWLDPPGGGCNIPTYLTTMLLLAVLALTNVACAEDESMGPVFVKEPPNRVDFSNGTGAVVECQARGNPQPDIIWVRADGSAVGDVPGLRQVLPNGNLVFPPFRAEDYRQEVHAQVYSCLARSPAGSVHSRDVNVRAVVTQYYEAEVVSEYVIRGNAAILKCTIPSFVAEFVSVDSWVGSDGSTFKPTNDYDGKYLVLPSGELHIRDVGPEDGYKTYQCRTKHRLTGETRLSATKGRLVITEPLGAKGPKFSSDDRVNSFVRAAGGSSTLLCPAQGFPVPSFRWYKFIEGSSRRQPVQLNERVRQVSGTLIIREARVEDSGKYLCIVNNSVGGESVETVLTVTAPLGAEIEPSTQTIDFGRPATFTCNVRGNPIKTVSWLKDGKPLGLEEAVLRIESVKKEDKGMYQCFVRNDQESAQATAELKLGGRFEPPQIRQAFAEETLQPGPSMFLKCVASGNPTPEITWELDGKRLSNTERLQVGQYVTVNGDVVSHLNISSTHTNDGGLYKCIAASKVGSAEHSARLNVYGLPFIRHMDKKAIVAGETLRVTCPVAGYPIESIVWERDTRVLPINRKQKVFPNGTLIIENVERMSDQATYTCVARNAQGYSARGTLEVQVMVAPQIAPFSIGDEPANWGEAVSAVCTIVKGDLPIELAWALNGEPISANDRPDITISSTGKRVSLMTIEAVSGSHAGEYTCTASNAAGATSYSATLAVNVPPRWILEPTDKAFAQGSDARVECKADGFPKPQVTWKKAAGDTPGDYTDLKLSNPDISVEDGTLSINNIQKTNEGYYLCEAVNGIGAGLSAVIFISVQAPPHFEIKLKNQTARRGEPAVLQCEAQGEKPIGILWNMNNKRLDPKSDSRYTIREEILANGVLSDLSIKRTERSDSALFTCVATNAFGSDDTSINMIVQEVPEVPYGLKVLDKSGRSVQLSWAAPYDGNSPIKRYVIEYKISKGSWETDIDRVLVPGSQQNVAGVFNLRPATTYHLRIVAENEIGASDPSDTVTIITAEEAPSGPPTSIRVDDLDQHTLKVTWKPPPREDWNGEILGYYVGYRLSSSEKPYMFETVDFSKEDGKEHHLQIMNLKTYTQYSVVVQAFNKVGSGPMSEERRQHTAEGVPEQPPHDTTCTTLTSQTIRISWMSPPLSAANGVITGYKVIYGPSDTWYDENTKDTKITSSSETILHGLKKYTNYSMQVLAFTSGGDGVKSAPIHCQTEQDAPEAPIAIKALVMSSESILVSWRPPSQPNGVITQYTVYTKADNAEEPTSQKVPPNQLTHEASELDKTRRYDFWVTASTNIGEGEASKIVALAPSVRVPAKIASFDDKFTATYKEDVKLPCLAVGVPAPEVTWKVRGAVLQSSDRLRQLPEGSLFIKEVDRTDAGEYSCYVENTFGHDTVTHQLIVHAPPHSPQITLTATTTNSLTMKVRPHPTDNAPIHGYTIHYKPEFGDWDTAQISSTVQKYTLENLLCGSRYQIYVTAYNGIGTGDPSDMLNTRTKGSKPIIPEAARFIEVATNSITLHLNAWSDGGCPMIYFVVEHKKKNQQEWNQVSNNVKPGGNFVVLDLVPATWYHLRVTAHNNAGFAVAEYEFATLTVTGGTIAPPVRNGDNDSTDVRRYFPWLPGWLDVNVVVPVGATIVVIIVGIVVICVALSRRTRGPEQTRLRGISSADEKYYEGQYDVVYQQTGVGGATLDKRRPDLRDELGYIAPPNRKLPPVPGSNYNTCDRIKRGTVISGTGSIRSHSTWDPRRHMYEELNHCAPNRRCPPPPRMGSAEGLSHRGMEDEICPYATFHLLGFREEMDPSKAMQFQTFPHPGNGHSGTMGPPVGHPTNASAHSRSGSQSMPRQNGRYSRVPSQGGGSGTHNVFSPEYDDPANCAPEEDQYGSQYGQYGAPYDHYGSRGSVGRRSVGSARNIPVSGSPEPPPPPPRNHDQNNSSFNDSKESNEISEAECDRDQLVNRNYGVNARGKDGMTTEEMRKLIERKPNEAPSRQTGSGHGGHGGLLTPYDTVAV</sequence>
<dbReference type="FunFam" id="2.60.40.10:FF:000426">
    <property type="entry name" value="Down syndrome cell adhesion molecule, isoform J"/>
    <property type="match status" value="1"/>
</dbReference>
<dbReference type="InterPro" id="IPR013098">
    <property type="entry name" value="Ig_I-set"/>
</dbReference>
<feature type="domain" description="Ig-like" evidence="13">
    <location>
        <begin position="1312"/>
        <end position="1399"/>
    </location>
</feature>
<evidence type="ECO:0000256" key="2">
    <source>
        <dbReference type="ARBA" id="ARBA00022692"/>
    </source>
</evidence>
<keyword evidence="5" id="KW-0130">Cell adhesion</keyword>
<dbReference type="Pfam" id="PF13927">
    <property type="entry name" value="Ig_3"/>
    <property type="match status" value="2"/>
</dbReference>
<dbReference type="PROSITE" id="PS50835">
    <property type="entry name" value="IG_LIKE"/>
    <property type="match status" value="9"/>
</dbReference>
<dbReference type="PROSITE" id="PS50853">
    <property type="entry name" value="FN3"/>
    <property type="match status" value="6"/>
</dbReference>
<dbReference type="SMART" id="SM00060">
    <property type="entry name" value="FN3"/>
    <property type="match status" value="6"/>
</dbReference>
<keyword evidence="7 11" id="KW-0472">Membrane</keyword>
<dbReference type="InterPro" id="IPR007110">
    <property type="entry name" value="Ig-like_dom"/>
</dbReference>
<dbReference type="InterPro" id="IPR021012">
    <property type="entry name" value="Dscam1_C"/>
</dbReference>
<feature type="domain" description="Ig-like" evidence="13">
    <location>
        <begin position="718"/>
        <end position="811"/>
    </location>
</feature>
<feature type="chain" id="PRO_5044660427" evidence="12">
    <location>
        <begin position="34"/>
        <end position="2011"/>
    </location>
</feature>
<evidence type="ECO:0000256" key="5">
    <source>
        <dbReference type="ARBA" id="ARBA00022889"/>
    </source>
</evidence>
<dbReference type="Proteomes" id="UP000005203">
    <property type="component" value="Linkage group LG4"/>
</dbReference>
<evidence type="ECO:0000256" key="9">
    <source>
        <dbReference type="ARBA" id="ARBA00023319"/>
    </source>
</evidence>
<reference evidence="17" key="2">
    <citation type="submission" date="2025-04" db="UniProtKB">
        <authorList>
            <consortium name="RefSeq"/>
        </authorList>
    </citation>
    <scope>IDENTIFICATION</scope>
    <source>
        <strain evidence="17">DH4</strain>
        <tissue evidence="17">Whole body</tissue>
    </source>
</reference>
<feature type="region of interest" description="Disordered" evidence="10">
    <location>
        <begin position="1104"/>
        <end position="1127"/>
    </location>
</feature>
<keyword evidence="6 11" id="KW-1133">Transmembrane helix</keyword>
<dbReference type="CDD" id="cd00063">
    <property type="entry name" value="FN3"/>
    <property type="match status" value="6"/>
</dbReference>
<feature type="domain" description="Fibronectin type-III" evidence="14">
    <location>
        <begin position="1407"/>
        <end position="1500"/>
    </location>
</feature>
<proteinExistence type="predicted"/>
<dbReference type="InterPro" id="IPR013783">
    <property type="entry name" value="Ig-like_fold"/>
</dbReference>
<feature type="compositionally biased region" description="Low complexity" evidence="10">
    <location>
        <begin position="1899"/>
        <end position="1912"/>
    </location>
</feature>
<dbReference type="PANTHER" id="PTHR10075">
    <property type="entry name" value="BASIGIN RELATED"/>
    <property type="match status" value="1"/>
</dbReference>
<feature type="domain" description="Ig-like" evidence="13">
    <location>
        <begin position="40"/>
        <end position="133"/>
    </location>
</feature>
<feature type="domain" description="Ig-like" evidence="13">
    <location>
        <begin position="816"/>
        <end position="908"/>
    </location>
</feature>
<dbReference type="FunFam" id="2.60.40.10:FF:000311">
    <property type="entry name" value="Down syndrome cell adhesion molecule, isoform D"/>
    <property type="match status" value="1"/>
</dbReference>
<feature type="domain" description="Ig-like" evidence="13">
    <location>
        <begin position="431"/>
        <end position="524"/>
    </location>
</feature>
<feature type="compositionally biased region" description="Basic and acidic residues" evidence="10">
    <location>
        <begin position="1939"/>
        <end position="1956"/>
    </location>
</feature>
<dbReference type="GO" id="GO:0042802">
    <property type="term" value="F:identical protein binding"/>
    <property type="evidence" value="ECO:0007669"/>
    <property type="project" value="UniProtKB-ARBA"/>
</dbReference>
<dbReference type="CDD" id="cd20956">
    <property type="entry name" value="IgI_4_Dscam"/>
    <property type="match status" value="1"/>
</dbReference>
<dbReference type="FunFam" id="2.60.40.10:FF:000308">
    <property type="entry name" value="Down syndrome cell adhesion molecule, isoform D"/>
    <property type="match status" value="1"/>
</dbReference>
<evidence type="ECO:0000256" key="3">
    <source>
        <dbReference type="ARBA" id="ARBA00022729"/>
    </source>
</evidence>
<dbReference type="FunFam" id="2.60.40.10:FF:000498">
    <property type="entry name" value="Down syndrome cell adhesion molecule, isoform J"/>
    <property type="match status" value="1"/>
</dbReference>
<name>A0A7M7MGD5_APIME</name>
<dbReference type="FunFam" id="2.60.40.10:FF:000230">
    <property type="entry name" value="Down syndrome cell adhesion molecule, isoform D"/>
    <property type="match status" value="1"/>
</dbReference>
<accession>A0A7M7MGD5</accession>
<evidence type="ECO:0000256" key="1">
    <source>
        <dbReference type="ARBA" id="ARBA00004167"/>
    </source>
</evidence>
<dbReference type="Gene3D" id="2.60.40.10">
    <property type="entry name" value="Immunoglobulins"/>
    <property type="match status" value="16"/>
</dbReference>
<feature type="domain" description="Fibronectin type-III" evidence="14">
    <location>
        <begin position="1223"/>
        <end position="1319"/>
    </location>
</feature>
<dbReference type="InterPro" id="IPR036116">
    <property type="entry name" value="FN3_sf"/>
</dbReference>
<dbReference type="InterPro" id="IPR003599">
    <property type="entry name" value="Ig_sub"/>
</dbReference>
<dbReference type="FunFam" id="2.60.40.10:FF:000093">
    <property type="entry name" value="Down syndrome cell adhesion molecule, isoform B"/>
    <property type="match status" value="1"/>
</dbReference>
<dbReference type="CDD" id="cd20958">
    <property type="entry name" value="IgI_5_Dscam"/>
    <property type="match status" value="1"/>
</dbReference>
<feature type="domain" description="Ig-like" evidence="13">
    <location>
        <begin position="344"/>
        <end position="423"/>
    </location>
</feature>
<dbReference type="InterPro" id="IPR003961">
    <property type="entry name" value="FN3_dom"/>
</dbReference>
<organism evidence="15">
    <name type="scientific">Apis mellifera</name>
    <name type="common">Honeybee</name>
    <dbReference type="NCBI Taxonomy" id="7460"/>
    <lineage>
        <taxon>Eukaryota</taxon>
        <taxon>Metazoa</taxon>
        <taxon>Ecdysozoa</taxon>
        <taxon>Arthropoda</taxon>
        <taxon>Hexapoda</taxon>
        <taxon>Insecta</taxon>
        <taxon>Pterygota</taxon>
        <taxon>Neoptera</taxon>
        <taxon>Endopterygota</taxon>
        <taxon>Hymenoptera</taxon>
        <taxon>Apocrita</taxon>
        <taxon>Aculeata</taxon>
        <taxon>Apoidea</taxon>
        <taxon>Anthophila</taxon>
        <taxon>Apidae</taxon>
        <taxon>Apis</taxon>
    </lineage>
</organism>
<dbReference type="FunFam" id="2.60.40.10:FF:000302">
    <property type="entry name" value="Down syndrome cell adhesion molecule, isoform D"/>
    <property type="match status" value="1"/>
</dbReference>
<dbReference type="SUPFAM" id="SSF49265">
    <property type="entry name" value="Fibronectin type III"/>
    <property type="match status" value="3"/>
</dbReference>
<dbReference type="RefSeq" id="XP_026295716.1">
    <property type="nucleotide sequence ID" value="XM_026439931.1"/>
</dbReference>
<dbReference type="GO" id="GO:0070593">
    <property type="term" value="P:dendrite self-avoidance"/>
    <property type="evidence" value="ECO:0007669"/>
    <property type="project" value="TreeGrafter"/>
</dbReference>
<feature type="domain" description="Fibronectin type-III" evidence="14">
    <location>
        <begin position="1018"/>
        <end position="1118"/>
    </location>
</feature>
<evidence type="ECO:0000313" key="17">
    <source>
        <dbReference type="RefSeq" id="XP_026295716.1"/>
    </source>
</evidence>
<evidence type="ECO:0000256" key="11">
    <source>
        <dbReference type="SAM" id="Phobius"/>
    </source>
</evidence>
<feature type="domain" description="Fibronectin type-III" evidence="14">
    <location>
        <begin position="917"/>
        <end position="1013"/>
    </location>
</feature>
<dbReference type="SMART" id="SM00408">
    <property type="entry name" value="IGc2"/>
    <property type="match status" value="9"/>
</dbReference>
<feature type="domain" description="Ig-like" evidence="13">
    <location>
        <begin position="620"/>
        <end position="713"/>
    </location>
</feature>
<dbReference type="FunFam" id="2.60.40.10:FF:000310">
    <property type="entry name" value="Down syndrome cell adhesion molecule, isoform D"/>
    <property type="match status" value="1"/>
</dbReference>
<evidence type="ECO:0000259" key="13">
    <source>
        <dbReference type="PROSITE" id="PS50835"/>
    </source>
</evidence>
<feature type="region of interest" description="Disordered" evidence="10">
    <location>
        <begin position="1807"/>
        <end position="2011"/>
    </location>
</feature>
<evidence type="ECO:0000256" key="10">
    <source>
        <dbReference type="SAM" id="MobiDB-lite"/>
    </source>
</evidence>
<reference evidence="15" key="1">
    <citation type="submission" date="2021-01" db="UniProtKB">
        <authorList>
            <consortium name="EnsemblMetazoa"/>
        </authorList>
    </citation>
    <scope>IDENTIFICATION</scope>
    <source>
        <strain evidence="15">DH4</strain>
    </source>
</reference>
<keyword evidence="2 11" id="KW-0812">Transmembrane</keyword>
<dbReference type="PANTHER" id="PTHR10075:SF53">
    <property type="entry name" value="DOWN SYNDROME CELL ADHESION MOLECULE 1, ISOFORM BQ"/>
    <property type="match status" value="1"/>
</dbReference>
<dbReference type="Pfam" id="PF25059">
    <property type="entry name" value="FN3_DSCAM-DSCAML_C"/>
    <property type="match status" value="1"/>
</dbReference>
<keyword evidence="8" id="KW-1015">Disulfide bond</keyword>
<dbReference type="InterPro" id="IPR003598">
    <property type="entry name" value="Ig_sub2"/>
</dbReference>
<evidence type="ECO:0000313" key="16">
    <source>
        <dbReference type="Proteomes" id="UP000005203"/>
    </source>
</evidence>
<comment type="subcellular location">
    <subcellularLocation>
        <location evidence="1">Membrane</location>
        <topology evidence="1">Single-pass membrane protein</topology>
    </subcellularLocation>
</comment>
<feature type="signal peptide" evidence="12">
    <location>
        <begin position="1"/>
        <end position="33"/>
    </location>
</feature>
<dbReference type="FunFam" id="2.60.40.10:FF:000719">
    <property type="entry name" value="nephrin isoform X1"/>
    <property type="match status" value="1"/>
</dbReference>
<feature type="domain" description="Ig-like" evidence="13">
    <location>
        <begin position="248"/>
        <end position="340"/>
    </location>
</feature>
<dbReference type="FunFam" id="2.60.40.10:FF:000017">
    <property type="entry name" value="Down syndrome cell adhesion molecule b"/>
    <property type="match status" value="2"/>
</dbReference>
<dbReference type="InterPro" id="IPR056754">
    <property type="entry name" value="DSCAM/DSCAML_C"/>
</dbReference>
<dbReference type="Pfam" id="PF12355">
    <property type="entry name" value="Dscam_C"/>
    <property type="match status" value="1"/>
</dbReference>
<evidence type="ECO:0000259" key="14">
    <source>
        <dbReference type="PROSITE" id="PS50853"/>
    </source>
</evidence>
<dbReference type="FunFam" id="2.60.40.10:FF:000324">
    <property type="entry name" value="Down syndrome cell adhesion molecule, isoform D"/>
    <property type="match status" value="1"/>
</dbReference>
<keyword evidence="4" id="KW-0677">Repeat</keyword>